<name>A0A8T0HLG3_CERPU</name>
<organism evidence="2 3">
    <name type="scientific">Ceratodon purpureus</name>
    <name type="common">Fire moss</name>
    <name type="synonym">Dicranum purpureum</name>
    <dbReference type="NCBI Taxonomy" id="3225"/>
    <lineage>
        <taxon>Eukaryota</taxon>
        <taxon>Viridiplantae</taxon>
        <taxon>Streptophyta</taxon>
        <taxon>Embryophyta</taxon>
        <taxon>Bryophyta</taxon>
        <taxon>Bryophytina</taxon>
        <taxon>Bryopsida</taxon>
        <taxon>Dicranidae</taxon>
        <taxon>Pseudoditrichales</taxon>
        <taxon>Ditrichaceae</taxon>
        <taxon>Ceratodon</taxon>
    </lineage>
</organism>
<gene>
    <name evidence="2" type="ORF">KC19_VG031400</name>
</gene>
<feature type="chain" id="PRO_5035908067" description="Secreted protein" evidence="1">
    <location>
        <begin position="22"/>
        <end position="84"/>
    </location>
</feature>
<evidence type="ECO:0008006" key="4">
    <source>
        <dbReference type="Google" id="ProtNLM"/>
    </source>
</evidence>
<dbReference type="AlphaFoldDB" id="A0A8T0HLG3"/>
<keyword evidence="1" id="KW-0732">Signal</keyword>
<protein>
    <recommendedName>
        <fullName evidence="4">Secreted protein</fullName>
    </recommendedName>
</protein>
<accession>A0A8T0HLG3</accession>
<dbReference type="Proteomes" id="UP000822688">
    <property type="component" value="Chromosome V"/>
</dbReference>
<keyword evidence="3" id="KW-1185">Reference proteome</keyword>
<sequence>MSCICWAITTPVALVASPMMACPVKFFRLWPMFPSRRCIVACEVSVKLITCVVIPGGSPMYGQEVGVPLALLGPVACDNMDKRR</sequence>
<evidence type="ECO:0000313" key="3">
    <source>
        <dbReference type="Proteomes" id="UP000822688"/>
    </source>
</evidence>
<feature type="signal peptide" evidence="1">
    <location>
        <begin position="1"/>
        <end position="21"/>
    </location>
</feature>
<comment type="caution">
    <text evidence="2">The sequence shown here is derived from an EMBL/GenBank/DDBJ whole genome shotgun (WGS) entry which is preliminary data.</text>
</comment>
<evidence type="ECO:0000313" key="2">
    <source>
        <dbReference type="EMBL" id="KAG0571656.1"/>
    </source>
</evidence>
<dbReference type="EMBL" id="CM026426">
    <property type="protein sequence ID" value="KAG0571656.1"/>
    <property type="molecule type" value="Genomic_DNA"/>
</dbReference>
<reference evidence="2" key="1">
    <citation type="submission" date="2020-06" db="EMBL/GenBank/DDBJ databases">
        <title>WGS assembly of Ceratodon purpureus strain R40.</title>
        <authorList>
            <person name="Carey S.B."/>
            <person name="Jenkins J."/>
            <person name="Shu S."/>
            <person name="Lovell J.T."/>
            <person name="Sreedasyam A."/>
            <person name="Maumus F."/>
            <person name="Tiley G.P."/>
            <person name="Fernandez-Pozo N."/>
            <person name="Barry K."/>
            <person name="Chen C."/>
            <person name="Wang M."/>
            <person name="Lipzen A."/>
            <person name="Daum C."/>
            <person name="Saski C.A."/>
            <person name="Payton A.C."/>
            <person name="Mcbreen J.C."/>
            <person name="Conrad R.E."/>
            <person name="Kollar L.M."/>
            <person name="Olsson S."/>
            <person name="Huttunen S."/>
            <person name="Landis J.B."/>
            <person name="Wickett N.J."/>
            <person name="Johnson M.G."/>
            <person name="Rensing S.A."/>
            <person name="Grimwood J."/>
            <person name="Schmutz J."/>
            <person name="Mcdaniel S.F."/>
        </authorList>
    </citation>
    <scope>NUCLEOTIDE SEQUENCE</scope>
    <source>
        <strain evidence="2">R40</strain>
    </source>
</reference>
<proteinExistence type="predicted"/>
<evidence type="ECO:0000256" key="1">
    <source>
        <dbReference type="SAM" id="SignalP"/>
    </source>
</evidence>